<dbReference type="Gene3D" id="3.30.1150.10">
    <property type="match status" value="1"/>
</dbReference>
<dbReference type="PANTHER" id="PTHR33446:SF2">
    <property type="entry name" value="PROTEIN TONB"/>
    <property type="match status" value="1"/>
</dbReference>
<evidence type="ECO:0000313" key="13">
    <source>
        <dbReference type="Proteomes" id="UP001430954"/>
    </source>
</evidence>
<keyword evidence="13" id="KW-1185">Reference proteome</keyword>
<comment type="similarity">
    <text evidence="2">Belongs to the TonB family.</text>
</comment>
<keyword evidence="6" id="KW-0812">Transmembrane</keyword>
<evidence type="ECO:0000256" key="8">
    <source>
        <dbReference type="ARBA" id="ARBA00022989"/>
    </source>
</evidence>
<dbReference type="PROSITE" id="PS52015">
    <property type="entry name" value="TONB_CTD"/>
    <property type="match status" value="1"/>
</dbReference>
<keyword evidence="9" id="KW-0472">Membrane</keyword>
<dbReference type="InterPro" id="IPR037682">
    <property type="entry name" value="TonB_C"/>
</dbReference>
<feature type="signal peptide" evidence="10">
    <location>
        <begin position="1"/>
        <end position="23"/>
    </location>
</feature>
<keyword evidence="8" id="KW-1133">Transmembrane helix</keyword>
<reference evidence="12 13" key="1">
    <citation type="submission" date="2021-09" db="EMBL/GenBank/DDBJ databases">
        <title>Lysobacter sp. 13A isolated from the river sediment.</title>
        <authorList>
            <person name="Liu H."/>
            <person name="Li S."/>
            <person name="Mao S."/>
        </authorList>
    </citation>
    <scope>NUCLEOTIDE SEQUENCE [LARGE SCALE GENOMIC DNA]</scope>
    <source>
        <strain evidence="12 13">13A</strain>
    </source>
</reference>
<dbReference type="InterPro" id="IPR051045">
    <property type="entry name" value="TonB-dependent_transducer"/>
</dbReference>
<dbReference type="PROSITE" id="PS51257">
    <property type="entry name" value="PROKAR_LIPOPROTEIN"/>
    <property type="match status" value="1"/>
</dbReference>
<proteinExistence type="inferred from homology"/>
<dbReference type="Proteomes" id="UP001430954">
    <property type="component" value="Unassembled WGS sequence"/>
</dbReference>
<keyword evidence="5" id="KW-0997">Cell inner membrane</keyword>
<evidence type="ECO:0000256" key="4">
    <source>
        <dbReference type="ARBA" id="ARBA00022475"/>
    </source>
</evidence>
<keyword evidence="7" id="KW-0653">Protein transport</keyword>
<evidence type="ECO:0000256" key="3">
    <source>
        <dbReference type="ARBA" id="ARBA00022448"/>
    </source>
</evidence>
<evidence type="ECO:0000256" key="2">
    <source>
        <dbReference type="ARBA" id="ARBA00006555"/>
    </source>
</evidence>
<feature type="chain" id="PRO_5045444690" evidence="10">
    <location>
        <begin position="24"/>
        <end position="137"/>
    </location>
</feature>
<name>A0ABS7T7Y9_9GAMM</name>
<evidence type="ECO:0000256" key="9">
    <source>
        <dbReference type="ARBA" id="ARBA00023136"/>
    </source>
</evidence>
<keyword evidence="4" id="KW-1003">Cell membrane</keyword>
<evidence type="ECO:0000256" key="10">
    <source>
        <dbReference type="SAM" id="SignalP"/>
    </source>
</evidence>
<feature type="domain" description="TonB C-terminal" evidence="11">
    <location>
        <begin position="28"/>
        <end position="124"/>
    </location>
</feature>
<comment type="subcellular location">
    <subcellularLocation>
        <location evidence="1">Cell inner membrane</location>
        <topology evidence="1">Single-pass membrane protein</topology>
        <orientation evidence="1">Periplasmic side</orientation>
    </subcellularLocation>
</comment>
<evidence type="ECO:0000256" key="1">
    <source>
        <dbReference type="ARBA" id="ARBA00004383"/>
    </source>
</evidence>
<dbReference type="NCBIfam" id="TIGR01352">
    <property type="entry name" value="tonB_Cterm"/>
    <property type="match status" value="1"/>
</dbReference>
<evidence type="ECO:0000256" key="5">
    <source>
        <dbReference type="ARBA" id="ARBA00022519"/>
    </source>
</evidence>
<protein>
    <submittedName>
        <fullName evidence="12">Energy transducer TonB</fullName>
    </submittedName>
</protein>
<dbReference type="SUPFAM" id="SSF74653">
    <property type="entry name" value="TolA/TonB C-terminal domain"/>
    <property type="match status" value="1"/>
</dbReference>
<evidence type="ECO:0000313" key="12">
    <source>
        <dbReference type="EMBL" id="MBZ4039960.1"/>
    </source>
</evidence>
<keyword evidence="3" id="KW-0813">Transport</keyword>
<dbReference type="PANTHER" id="PTHR33446">
    <property type="entry name" value="PROTEIN TONB-RELATED"/>
    <property type="match status" value="1"/>
</dbReference>
<dbReference type="RefSeq" id="WP_425492108.1">
    <property type="nucleotide sequence ID" value="NZ_JAINZW010000004.1"/>
</dbReference>
<organism evidence="12 13">
    <name type="scientific">Novilysobacter selenitireducens</name>
    <dbReference type="NCBI Taxonomy" id="2872639"/>
    <lineage>
        <taxon>Bacteria</taxon>
        <taxon>Pseudomonadati</taxon>
        <taxon>Pseudomonadota</taxon>
        <taxon>Gammaproteobacteria</taxon>
        <taxon>Lysobacterales</taxon>
        <taxon>Lysobacteraceae</taxon>
        <taxon>Novilysobacter</taxon>
    </lineage>
</organism>
<gene>
    <name evidence="12" type="ORF">K6753_10505</name>
</gene>
<accession>A0ABS7T7Y9</accession>
<evidence type="ECO:0000256" key="6">
    <source>
        <dbReference type="ARBA" id="ARBA00022692"/>
    </source>
</evidence>
<keyword evidence="10" id="KW-0732">Signal</keyword>
<evidence type="ECO:0000259" key="11">
    <source>
        <dbReference type="PROSITE" id="PS52015"/>
    </source>
</evidence>
<sequence>MKLRAPLTALACMAIAACTPAPDAPPAEPPTELMAVDTPPPAYPEALACDDVGGQTVLAVTVGPEGRPTNVRVKQSSGQPELDAAAVEGVKAWQFRAATRAGQPISSDLQVPVTFKPPTMRPDRCFALDEERRDSEL</sequence>
<dbReference type="Pfam" id="PF03544">
    <property type="entry name" value="TonB_C"/>
    <property type="match status" value="1"/>
</dbReference>
<dbReference type="InterPro" id="IPR006260">
    <property type="entry name" value="TonB/TolA_C"/>
</dbReference>
<dbReference type="EMBL" id="JAINZW010000004">
    <property type="protein sequence ID" value="MBZ4039960.1"/>
    <property type="molecule type" value="Genomic_DNA"/>
</dbReference>
<evidence type="ECO:0000256" key="7">
    <source>
        <dbReference type="ARBA" id="ARBA00022927"/>
    </source>
</evidence>
<comment type="caution">
    <text evidence="12">The sequence shown here is derived from an EMBL/GenBank/DDBJ whole genome shotgun (WGS) entry which is preliminary data.</text>
</comment>